<keyword evidence="4" id="KW-1185">Reference proteome</keyword>
<dbReference type="SMART" id="SM00698">
    <property type="entry name" value="MORN"/>
    <property type="match status" value="1"/>
</dbReference>
<keyword evidence="2" id="KW-0732">Signal</keyword>
<dbReference type="Proteomes" id="UP000004105">
    <property type="component" value="Unassembled WGS sequence"/>
</dbReference>
<dbReference type="AlphaFoldDB" id="F2BEL9"/>
<feature type="signal peptide" evidence="2">
    <location>
        <begin position="1"/>
        <end position="19"/>
    </location>
</feature>
<evidence type="ECO:0000256" key="1">
    <source>
        <dbReference type="ARBA" id="ARBA00022737"/>
    </source>
</evidence>
<organism evidence="3 4">
    <name type="scientific">Neisseria bacilliformis ATCC BAA-1200</name>
    <dbReference type="NCBI Taxonomy" id="888742"/>
    <lineage>
        <taxon>Bacteria</taxon>
        <taxon>Pseudomonadati</taxon>
        <taxon>Pseudomonadota</taxon>
        <taxon>Betaproteobacteria</taxon>
        <taxon>Neisseriales</taxon>
        <taxon>Neisseriaceae</taxon>
        <taxon>Neisseria</taxon>
    </lineage>
</organism>
<gene>
    <name evidence="3" type="ORF">HMPREF9123_2176</name>
</gene>
<dbReference type="InterPro" id="IPR003409">
    <property type="entry name" value="MORN"/>
</dbReference>
<dbReference type="PROSITE" id="PS51257">
    <property type="entry name" value="PROKAR_LIPOPROTEIN"/>
    <property type="match status" value="1"/>
</dbReference>
<sequence>MFQRLLPLLAALAALPCAAASLPSYGGQGCAYEGALGKDKLPDGQGVWTCANGNRYEGAFKNGKFDGKGRFTVTRRGDLFLEPFGVYSAYFKGMTLEGGFQNNRATGRHKVFENNQQVFNARFEKGIMKDLQLSAKPKTKK</sequence>
<dbReference type="SUPFAM" id="SSF82185">
    <property type="entry name" value="Histone H3 K4-specific methyltransferase SET7/9 N-terminal domain"/>
    <property type="match status" value="1"/>
</dbReference>
<dbReference type="Gene3D" id="2.20.110.10">
    <property type="entry name" value="Histone H3 K4-specific methyltransferase SET7/9 N-terminal domain"/>
    <property type="match status" value="1"/>
</dbReference>
<comment type="caution">
    <text evidence="3">The sequence shown here is derived from an EMBL/GenBank/DDBJ whole genome shotgun (WGS) entry which is preliminary data.</text>
</comment>
<reference evidence="3 4" key="1">
    <citation type="submission" date="2011-02" db="EMBL/GenBank/DDBJ databases">
        <authorList>
            <person name="Muzny D."/>
            <person name="Qin X."/>
            <person name="Deng J."/>
            <person name="Jiang H."/>
            <person name="Liu Y."/>
            <person name="Qu J."/>
            <person name="Song X.-Z."/>
            <person name="Zhang L."/>
            <person name="Thornton R."/>
            <person name="Coyle M."/>
            <person name="Francisco L."/>
            <person name="Jackson L."/>
            <person name="Javaid M."/>
            <person name="Korchina V."/>
            <person name="Kovar C."/>
            <person name="Mata R."/>
            <person name="Mathew T."/>
            <person name="Ngo R."/>
            <person name="Nguyen L."/>
            <person name="Nguyen N."/>
            <person name="Okwuonu G."/>
            <person name="Ongeri F."/>
            <person name="Pham C."/>
            <person name="Simmons D."/>
            <person name="Wilczek-Boney K."/>
            <person name="Hale W."/>
            <person name="Jakkamsetti A."/>
            <person name="Pham P."/>
            <person name="Ruth R."/>
            <person name="San Lucas F."/>
            <person name="Warren J."/>
            <person name="Zhang J."/>
            <person name="Zhao Z."/>
            <person name="Zhou C."/>
            <person name="Zhu D."/>
            <person name="Lee S."/>
            <person name="Bess C."/>
            <person name="Blankenburg K."/>
            <person name="Forbes L."/>
            <person name="Fu Q."/>
            <person name="Gubbala S."/>
            <person name="Hirani K."/>
            <person name="Jayaseelan J.C."/>
            <person name="Lara F."/>
            <person name="Munidasa M."/>
            <person name="Palculict T."/>
            <person name="Patil S."/>
            <person name="Pu L.-L."/>
            <person name="Saada N."/>
            <person name="Tang L."/>
            <person name="Weissenberger G."/>
            <person name="Zhu Y."/>
            <person name="Hemphill L."/>
            <person name="Shang Y."/>
            <person name="Youmans B."/>
            <person name="Ayvaz T."/>
            <person name="Ross M."/>
            <person name="Santibanez J."/>
            <person name="Aqrawi P."/>
            <person name="Gross S."/>
            <person name="Joshi V."/>
            <person name="Fowler G."/>
            <person name="Nazareth L."/>
            <person name="Reid J."/>
            <person name="Worley K."/>
            <person name="Petrosino J."/>
            <person name="Highlander S."/>
            <person name="Gibbs R."/>
        </authorList>
    </citation>
    <scope>NUCLEOTIDE SEQUENCE [LARGE SCALE GENOMIC DNA]</scope>
    <source>
        <strain evidence="3 4">ATCC BAA-1200</strain>
    </source>
</reference>
<dbReference type="Pfam" id="PF02493">
    <property type="entry name" value="MORN"/>
    <property type="match status" value="2"/>
</dbReference>
<dbReference type="EMBL" id="AFAY01000046">
    <property type="protein sequence ID" value="EGF09924.1"/>
    <property type="molecule type" value="Genomic_DNA"/>
</dbReference>
<proteinExistence type="predicted"/>
<accession>F2BEL9</accession>
<dbReference type="OrthoDB" id="8604754at2"/>
<dbReference type="HOGENOM" id="CLU_150625_0_0_4"/>
<evidence type="ECO:0000256" key="2">
    <source>
        <dbReference type="SAM" id="SignalP"/>
    </source>
</evidence>
<name>F2BEL9_9NEIS</name>
<protein>
    <submittedName>
        <fullName evidence="3">MORN repeat protein</fullName>
    </submittedName>
</protein>
<dbReference type="RefSeq" id="WP_007343181.1">
    <property type="nucleotide sequence ID" value="NZ_GL878494.1"/>
</dbReference>
<dbReference type="STRING" id="267212.GCA_001063965_01422"/>
<evidence type="ECO:0000313" key="4">
    <source>
        <dbReference type="Proteomes" id="UP000004105"/>
    </source>
</evidence>
<keyword evidence="1" id="KW-0677">Repeat</keyword>
<feature type="chain" id="PRO_5003274191" evidence="2">
    <location>
        <begin position="20"/>
        <end position="141"/>
    </location>
</feature>
<evidence type="ECO:0000313" key="3">
    <source>
        <dbReference type="EMBL" id="EGF09924.1"/>
    </source>
</evidence>